<proteinExistence type="predicted"/>
<organism evidence="1 2">
    <name type="scientific">Dallia pectoralis</name>
    <name type="common">Alaska blackfish</name>
    <dbReference type="NCBI Taxonomy" id="75939"/>
    <lineage>
        <taxon>Eukaryota</taxon>
        <taxon>Metazoa</taxon>
        <taxon>Chordata</taxon>
        <taxon>Craniata</taxon>
        <taxon>Vertebrata</taxon>
        <taxon>Euteleostomi</taxon>
        <taxon>Actinopterygii</taxon>
        <taxon>Neopterygii</taxon>
        <taxon>Teleostei</taxon>
        <taxon>Protacanthopterygii</taxon>
        <taxon>Esociformes</taxon>
        <taxon>Umbridae</taxon>
        <taxon>Dallia</taxon>
    </lineage>
</organism>
<evidence type="ECO:0000313" key="1">
    <source>
        <dbReference type="EMBL" id="KAJ8010787.1"/>
    </source>
</evidence>
<keyword evidence="2" id="KW-1185">Reference proteome</keyword>
<dbReference type="EMBL" id="CM055733">
    <property type="protein sequence ID" value="KAJ8010787.1"/>
    <property type="molecule type" value="Genomic_DNA"/>
</dbReference>
<evidence type="ECO:0000313" key="2">
    <source>
        <dbReference type="Proteomes" id="UP001157502"/>
    </source>
</evidence>
<name>A0ACC2H4D2_DALPE</name>
<gene>
    <name evidence="1" type="ORF">DPEC_G00078770</name>
</gene>
<sequence>MRHPYLYFQPDISDEILRVLGLVVLTSIILFLTLEVQSQGFRPIGCCLKANNACPTKPITECIIQEIGACKIAAHIFNSGGRRSCIKPGAKCLRNTLETLDKSGVKCVPLMGVRPKS</sequence>
<comment type="caution">
    <text evidence="1">The sequence shown here is derived from an EMBL/GenBank/DDBJ whole genome shotgun (WGS) entry which is preliminary data.</text>
</comment>
<dbReference type="Proteomes" id="UP001157502">
    <property type="component" value="Chromosome 6"/>
</dbReference>
<protein>
    <submittedName>
        <fullName evidence="1">Uncharacterized protein</fullName>
    </submittedName>
</protein>
<reference evidence="1" key="1">
    <citation type="submission" date="2021-05" db="EMBL/GenBank/DDBJ databases">
        <authorList>
            <person name="Pan Q."/>
            <person name="Jouanno E."/>
            <person name="Zahm M."/>
            <person name="Klopp C."/>
            <person name="Cabau C."/>
            <person name="Louis A."/>
            <person name="Berthelot C."/>
            <person name="Parey E."/>
            <person name="Roest Crollius H."/>
            <person name="Montfort J."/>
            <person name="Robinson-Rechavi M."/>
            <person name="Bouchez O."/>
            <person name="Lampietro C."/>
            <person name="Lopez Roques C."/>
            <person name="Donnadieu C."/>
            <person name="Postlethwait J."/>
            <person name="Bobe J."/>
            <person name="Dillon D."/>
            <person name="Chandos A."/>
            <person name="von Hippel F."/>
            <person name="Guiguen Y."/>
        </authorList>
    </citation>
    <scope>NUCLEOTIDE SEQUENCE</scope>
    <source>
        <strain evidence="1">YG-Jan2019</strain>
    </source>
</reference>
<accession>A0ACC2H4D2</accession>